<feature type="coiled-coil region" evidence="10">
    <location>
        <begin position="48"/>
        <end position="138"/>
    </location>
</feature>
<dbReference type="Proteomes" id="UP000826234">
    <property type="component" value="Unassembled WGS sequence"/>
</dbReference>
<feature type="compositionally biased region" description="Basic and acidic residues" evidence="11">
    <location>
        <begin position="276"/>
        <end position="298"/>
    </location>
</feature>
<feature type="region of interest" description="Disordered" evidence="11">
    <location>
        <begin position="276"/>
        <end position="307"/>
    </location>
</feature>
<evidence type="ECO:0000256" key="7">
    <source>
        <dbReference type="ARBA" id="ARBA00023212"/>
    </source>
</evidence>
<gene>
    <name evidence="12" type="ORF">JD844_022487</name>
</gene>
<feature type="repeat" description="TPR" evidence="9">
    <location>
        <begin position="448"/>
        <end position="481"/>
    </location>
</feature>
<evidence type="ECO:0000256" key="3">
    <source>
        <dbReference type="ARBA" id="ARBA00018408"/>
    </source>
</evidence>
<evidence type="ECO:0000256" key="9">
    <source>
        <dbReference type="PROSITE-ProRule" id="PRU00339"/>
    </source>
</evidence>
<evidence type="ECO:0000313" key="12">
    <source>
        <dbReference type="EMBL" id="KAH0621330.1"/>
    </source>
</evidence>
<comment type="caution">
    <text evidence="12">The sequence shown here is derived from an EMBL/GenBank/DDBJ whole genome shotgun (WGS) entry which is preliminary data.</text>
</comment>
<keyword evidence="4" id="KW-0963">Cytoplasm</keyword>
<evidence type="ECO:0000256" key="1">
    <source>
        <dbReference type="ARBA" id="ARBA00004300"/>
    </source>
</evidence>
<evidence type="ECO:0000256" key="11">
    <source>
        <dbReference type="SAM" id="MobiDB-lite"/>
    </source>
</evidence>
<dbReference type="InterPro" id="IPR037692">
    <property type="entry name" value="CEP70"/>
</dbReference>
<comment type="subcellular location">
    <subcellularLocation>
        <location evidence="1">Cytoplasm</location>
        <location evidence="1">Cytoskeleton</location>
        <location evidence="1">Microtubule organizing center</location>
        <location evidence="1">Centrosome</location>
    </subcellularLocation>
</comment>
<keyword evidence="13" id="KW-1185">Reference proteome</keyword>
<evidence type="ECO:0000313" key="13">
    <source>
        <dbReference type="Proteomes" id="UP000826234"/>
    </source>
</evidence>
<comment type="subunit">
    <text evidence="2">Directly interacts with tubulin-gamma; this interaction determines centrosomal localization.</text>
</comment>
<reference evidence="12 13" key="1">
    <citation type="journal article" date="2022" name="Gigascience">
        <title>A chromosome-level genome assembly and annotation of the desert horned lizard, Phrynosoma platyrhinos, provides insight into chromosomal rearrangements among reptiles.</title>
        <authorList>
            <person name="Koochekian N."/>
            <person name="Ascanio A."/>
            <person name="Farleigh K."/>
            <person name="Card D.C."/>
            <person name="Schield D.R."/>
            <person name="Castoe T.A."/>
            <person name="Jezkova T."/>
        </authorList>
    </citation>
    <scope>NUCLEOTIDE SEQUENCE [LARGE SCALE GENOMIC DNA]</scope>
    <source>
        <strain evidence="12">NK-2021</strain>
    </source>
</reference>
<dbReference type="PROSITE" id="PS50005">
    <property type="entry name" value="TPR"/>
    <property type="match status" value="1"/>
</dbReference>
<keyword evidence="5 9" id="KW-0802">TPR repeat</keyword>
<feature type="region of interest" description="Disordered" evidence="11">
    <location>
        <begin position="549"/>
        <end position="586"/>
    </location>
</feature>
<feature type="compositionally biased region" description="Basic and acidic residues" evidence="11">
    <location>
        <begin position="570"/>
        <end position="586"/>
    </location>
</feature>
<sequence>MQPAISDKIVMDRQCSQTIRYALKTLVEETERQRKIVRGLIEDNCQLRDELRLERSRASRQEQRANDLDIILGNIKHKIRQLEDESIANASQQHNQVRELQKDQQTTQAKYNQQSEKLREQKETIAHLEKELSRVGTEEQQRLAVQRKMFRQFCKQAPRIHLDQQVCCLIDYYESEINHIRKELRKYKRDCSHTQGGRGGAEEEEEEFLKNIDATANYKALLMFLKSFQAQIIETKARNEQLLRENINLKKEMEIRPTAQELKFYKQQVKKLEKTLKNIRSHEKNEEENTKENREHKSNTGGNQQQEISRKYLQVLSSIDSIIRSPRRAPLVMHMQRKGLPRSCTTENEQECGFEHLPLTIEMWADQLMALKNLHRSLKKLLLQLLPWHTVAVQDNNEDVRVEDLQRLVDEVSEEVENEDKKSHVPSQHTLYAIVSHFQKLFDVNSLNGIYPRMNEVYTKLGEMNNAMRNLRDLLELDTSTPPSVLVNTVGKLCSLFNENVTWQVEQLLGTQDIESIIYKLEEHDNFFPAFQALTEDLLHILAVKTKEERDNEEALNVLNQSEEEEQDEEHNREKETSKQEVEHTD</sequence>
<evidence type="ECO:0000256" key="6">
    <source>
        <dbReference type="ARBA" id="ARBA00023054"/>
    </source>
</evidence>
<evidence type="ECO:0000256" key="8">
    <source>
        <dbReference type="ARBA" id="ARBA00025273"/>
    </source>
</evidence>
<evidence type="ECO:0000256" key="10">
    <source>
        <dbReference type="SAM" id="Coils"/>
    </source>
</evidence>
<dbReference type="InterPro" id="IPR019734">
    <property type="entry name" value="TPR_rpt"/>
</dbReference>
<name>A0ABQ7SVI5_PHRPL</name>
<accession>A0ABQ7SVI5</accession>
<dbReference type="PANTHER" id="PTHR14594:SF1">
    <property type="entry name" value="CENTROSOMAL PROTEIN OF 70 KDA"/>
    <property type="match status" value="1"/>
</dbReference>
<keyword evidence="7" id="KW-0206">Cytoskeleton</keyword>
<organism evidence="12 13">
    <name type="scientific">Phrynosoma platyrhinos</name>
    <name type="common">Desert horned lizard</name>
    <dbReference type="NCBI Taxonomy" id="52577"/>
    <lineage>
        <taxon>Eukaryota</taxon>
        <taxon>Metazoa</taxon>
        <taxon>Chordata</taxon>
        <taxon>Craniata</taxon>
        <taxon>Vertebrata</taxon>
        <taxon>Euteleostomi</taxon>
        <taxon>Lepidosauria</taxon>
        <taxon>Squamata</taxon>
        <taxon>Bifurcata</taxon>
        <taxon>Unidentata</taxon>
        <taxon>Episquamata</taxon>
        <taxon>Toxicofera</taxon>
        <taxon>Iguania</taxon>
        <taxon>Phrynosomatidae</taxon>
        <taxon>Phrynosomatinae</taxon>
        <taxon>Phrynosoma</taxon>
    </lineage>
</organism>
<protein>
    <recommendedName>
        <fullName evidence="3">Centrosomal protein of 70 kDa</fullName>
    </recommendedName>
</protein>
<proteinExistence type="predicted"/>
<evidence type="ECO:0000256" key="5">
    <source>
        <dbReference type="ARBA" id="ARBA00022803"/>
    </source>
</evidence>
<dbReference type="EMBL" id="JAIPUX010003289">
    <property type="protein sequence ID" value="KAH0621330.1"/>
    <property type="molecule type" value="Genomic_DNA"/>
</dbReference>
<comment type="function">
    <text evidence="8">Plays a role in the organization of both preexisting and nascent microtubules in interphase cells. During mitosis, required for the organization and orientation of the mitotic spindle.</text>
</comment>
<evidence type="ECO:0000256" key="4">
    <source>
        <dbReference type="ARBA" id="ARBA00022490"/>
    </source>
</evidence>
<keyword evidence="6 10" id="KW-0175">Coiled coil</keyword>
<evidence type="ECO:0000256" key="2">
    <source>
        <dbReference type="ARBA" id="ARBA00011832"/>
    </source>
</evidence>
<dbReference type="PANTHER" id="PTHR14594">
    <property type="entry name" value="CENTROSOMAL PROTEIN OF 70 KDA"/>
    <property type="match status" value="1"/>
</dbReference>